<sequence length="189" mass="22115">MTNNQKIFSQVPVQLKTSNKQLQLNFDSCLRLTQQLIKKKISDKEFSKYFSFDTRATGFEYDNVVLNISDTLLQMPKTYQVFYDFIYNNDTISSFRADFNSAIKVIDYRNFHLTAFRHFLDKDLTITRKKATAIALKNGMKRQDLEPILNCSSDKFYWECKNHCDGCLYLEIDAKTGNIIGQGKVVYQY</sequence>
<name>A0A1J5SCM5_9ZZZZ</name>
<gene>
    <name evidence="1" type="ORF">GALL_121420</name>
</gene>
<comment type="caution">
    <text evidence="1">The sequence shown here is derived from an EMBL/GenBank/DDBJ whole genome shotgun (WGS) entry which is preliminary data.</text>
</comment>
<organism evidence="1">
    <name type="scientific">mine drainage metagenome</name>
    <dbReference type="NCBI Taxonomy" id="410659"/>
    <lineage>
        <taxon>unclassified sequences</taxon>
        <taxon>metagenomes</taxon>
        <taxon>ecological metagenomes</taxon>
    </lineage>
</organism>
<dbReference type="EMBL" id="MLJW01000048">
    <property type="protein sequence ID" value="OIR05707.1"/>
    <property type="molecule type" value="Genomic_DNA"/>
</dbReference>
<dbReference type="AlphaFoldDB" id="A0A1J5SCM5"/>
<protein>
    <submittedName>
        <fullName evidence="1">Uncharacterized protein</fullName>
    </submittedName>
</protein>
<reference evidence="1" key="1">
    <citation type="submission" date="2016-10" db="EMBL/GenBank/DDBJ databases">
        <title>Sequence of Gallionella enrichment culture.</title>
        <authorList>
            <person name="Poehlein A."/>
            <person name="Muehling M."/>
            <person name="Daniel R."/>
        </authorList>
    </citation>
    <scope>NUCLEOTIDE SEQUENCE</scope>
</reference>
<proteinExistence type="predicted"/>
<accession>A0A1J5SCM5</accession>
<evidence type="ECO:0000313" key="1">
    <source>
        <dbReference type="EMBL" id="OIR05707.1"/>
    </source>
</evidence>